<sequence>MSLTKQLRQLLYAVRQRSMAPRTLCVHLAPHQLRAAVRQGQRLIDGSQQQIALANPGGHWQPAVDALHALLLQARGDAASAAAGALSLAGLPLEISLSSRWQQLAIVPWSDALLSEPAAHRFLQMQLAALYGDAALGWRIVADDAPYGNARAICGIDSVLLQALTALAEASGHPCHAIEPALGAALRWLPRTSTGPGNGTGARSAPGALALAEPGRLTLAAITRGRISALHTQPSNADWSRELPQAWQRWLLRMPELAGIPRVTVINLAAPPATALPQQFELADDLYGAAPATLIEAAA</sequence>
<organism evidence="1 2">
    <name type="scientific">Duganella sacchari</name>
    <dbReference type="NCBI Taxonomy" id="551987"/>
    <lineage>
        <taxon>Bacteria</taxon>
        <taxon>Pseudomonadati</taxon>
        <taxon>Pseudomonadota</taxon>
        <taxon>Betaproteobacteria</taxon>
        <taxon>Burkholderiales</taxon>
        <taxon>Oxalobacteraceae</taxon>
        <taxon>Telluria group</taxon>
        <taxon>Duganella</taxon>
    </lineage>
</organism>
<evidence type="ECO:0000313" key="2">
    <source>
        <dbReference type="Proteomes" id="UP000184339"/>
    </source>
</evidence>
<dbReference type="EMBL" id="FRCX01000006">
    <property type="protein sequence ID" value="SHN27345.1"/>
    <property type="molecule type" value="Genomic_DNA"/>
</dbReference>
<gene>
    <name evidence="1" type="ORF">SAMN05192549_106399</name>
</gene>
<dbReference type="AlphaFoldDB" id="A0A1M7Q9V3"/>
<evidence type="ECO:0000313" key="1">
    <source>
        <dbReference type="EMBL" id="SHN27345.1"/>
    </source>
</evidence>
<dbReference type="RefSeq" id="WP_139260593.1">
    <property type="nucleotide sequence ID" value="NZ_FRCX01000006.1"/>
</dbReference>
<proteinExistence type="predicted"/>
<protein>
    <submittedName>
        <fullName evidence="1">Uncharacterized protein</fullName>
    </submittedName>
</protein>
<dbReference type="OrthoDB" id="8743722at2"/>
<accession>A0A1M7Q9V3</accession>
<name>A0A1M7Q9V3_9BURK</name>
<keyword evidence="2" id="KW-1185">Reference proteome</keyword>
<dbReference type="STRING" id="551987.SAMN05192549_106399"/>
<reference evidence="2" key="1">
    <citation type="submission" date="2016-11" db="EMBL/GenBank/DDBJ databases">
        <authorList>
            <person name="Varghese N."/>
            <person name="Submissions S."/>
        </authorList>
    </citation>
    <scope>NUCLEOTIDE SEQUENCE [LARGE SCALE GENOMIC DNA]</scope>
    <source>
        <strain evidence="2">Sac-22</strain>
    </source>
</reference>
<dbReference type="Proteomes" id="UP000184339">
    <property type="component" value="Unassembled WGS sequence"/>
</dbReference>